<evidence type="ECO:0000313" key="2">
    <source>
        <dbReference type="Proteomes" id="UP000032141"/>
    </source>
</evidence>
<accession>A0A0D3D3I1</accession>
<evidence type="ECO:0000313" key="1">
    <source>
        <dbReference type="EnsemblPlants" id="Bo7g014810.1"/>
    </source>
</evidence>
<sequence>MLRPISGEAPMNPLITGDTPRILSLPAHLRQLSRKSSPLPAKIPKILSPHLYPLSANL</sequence>
<reference evidence="1 2" key="1">
    <citation type="journal article" date="2014" name="Genome Biol.">
        <title>Transcriptome and methylome profiling reveals relics of genome dominance in the mesopolyploid Brassica oleracea.</title>
        <authorList>
            <person name="Parkin I.A."/>
            <person name="Koh C."/>
            <person name="Tang H."/>
            <person name="Robinson S.J."/>
            <person name="Kagale S."/>
            <person name="Clarke W.E."/>
            <person name="Town C.D."/>
            <person name="Nixon J."/>
            <person name="Krishnakumar V."/>
            <person name="Bidwell S.L."/>
            <person name="Denoeud F."/>
            <person name="Belcram H."/>
            <person name="Links M.G."/>
            <person name="Just J."/>
            <person name="Clarke C."/>
            <person name="Bender T."/>
            <person name="Huebert T."/>
            <person name="Mason A.S."/>
            <person name="Pires J.C."/>
            <person name="Barker G."/>
            <person name="Moore J."/>
            <person name="Walley P.G."/>
            <person name="Manoli S."/>
            <person name="Batley J."/>
            <person name="Edwards D."/>
            <person name="Nelson M.N."/>
            <person name="Wang X."/>
            <person name="Paterson A.H."/>
            <person name="King G."/>
            <person name="Bancroft I."/>
            <person name="Chalhoub B."/>
            <person name="Sharpe A.G."/>
        </authorList>
    </citation>
    <scope>NUCLEOTIDE SEQUENCE</scope>
    <source>
        <strain evidence="1 2">cv. TO1000</strain>
    </source>
</reference>
<organism evidence="1 2">
    <name type="scientific">Brassica oleracea var. oleracea</name>
    <dbReference type="NCBI Taxonomy" id="109376"/>
    <lineage>
        <taxon>Eukaryota</taxon>
        <taxon>Viridiplantae</taxon>
        <taxon>Streptophyta</taxon>
        <taxon>Embryophyta</taxon>
        <taxon>Tracheophyta</taxon>
        <taxon>Spermatophyta</taxon>
        <taxon>Magnoliopsida</taxon>
        <taxon>eudicotyledons</taxon>
        <taxon>Gunneridae</taxon>
        <taxon>Pentapetalae</taxon>
        <taxon>rosids</taxon>
        <taxon>malvids</taxon>
        <taxon>Brassicales</taxon>
        <taxon>Brassicaceae</taxon>
        <taxon>Brassiceae</taxon>
        <taxon>Brassica</taxon>
    </lineage>
</organism>
<proteinExistence type="predicted"/>
<dbReference type="Proteomes" id="UP000032141">
    <property type="component" value="Chromosome C7"/>
</dbReference>
<dbReference type="Gramene" id="Bo7g014810.1">
    <property type="protein sequence ID" value="Bo7g014810.1"/>
    <property type="gene ID" value="Bo7g014810"/>
</dbReference>
<name>A0A0D3D3I1_BRAOL</name>
<dbReference type="EnsemblPlants" id="Bo7g014810.1">
    <property type="protein sequence ID" value="Bo7g014810.1"/>
    <property type="gene ID" value="Bo7g014810"/>
</dbReference>
<dbReference type="HOGENOM" id="CLU_2981831_0_0_1"/>
<keyword evidence="2" id="KW-1185">Reference proteome</keyword>
<dbReference type="AlphaFoldDB" id="A0A0D3D3I1"/>
<protein>
    <submittedName>
        <fullName evidence="1">Uncharacterized protein</fullName>
    </submittedName>
</protein>
<reference evidence="1" key="2">
    <citation type="submission" date="2015-03" db="UniProtKB">
        <authorList>
            <consortium name="EnsemblPlants"/>
        </authorList>
    </citation>
    <scope>IDENTIFICATION</scope>
</reference>